<dbReference type="InterPro" id="IPR000194">
    <property type="entry name" value="ATPase_F1/V1/A1_a/bsu_nucl-bd"/>
</dbReference>
<dbReference type="EMBL" id="GL376610">
    <property type="status" value="NOT_ANNOTATED_CDS"/>
    <property type="molecule type" value="Genomic_DNA"/>
</dbReference>
<dbReference type="GO" id="GO:0005524">
    <property type="term" value="F:ATP binding"/>
    <property type="evidence" value="ECO:0007669"/>
    <property type="project" value="InterPro"/>
</dbReference>
<evidence type="ECO:0000256" key="3">
    <source>
        <dbReference type="ARBA" id="ARBA00022741"/>
    </source>
</evidence>
<keyword evidence="2" id="KW-0813">Transport</keyword>
<reference evidence="8" key="2">
    <citation type="submission" date="2010-04" db="EMBL/GenBank/DDBJ databases">
        <authorList>
            <person name="Buell R."/>
            <person name="Hamilton J."/>
            <person name="Hostetler J."/>
        </authorList>
    </citation>
    <scope>NUCLEOTIDE SEQUENCE [LARGE SCALE GENOMIC DNA]</scope>
    <source>
        <strain evidence="8">DAOM:BR144</strain>
    </source>
</reference>
<keyword evidence="3" id="KW-0547">Nucleotide-binding</keyword>
<dbReference type="InterPro" id="IPR027417">
    <property type="entry name" value="P-loop_NTPase"/>
</dbReference>
<dbReference type="GO" id="GO:0045259">
    <property type="term" value="C:proton-transporting ATP synthase complex"/>
    <property type="evidence" value="ECO:0007669"/>
    <property type="project" value="InterPro"/>
</dbReference>
<evidence type="ECO:0000256" key="4">
    <source>
        <dbReference type="ARBA" id="ARBA00022840"/>
    </source>
</evidence>
<evidence type="ECO:0000256" key="1">
    <source>
        <dbReference type="ARBA" id="ARBA00008936"/>
    </source>
</evidence>
<sequence>MTQQLRRSTMERVALRLRKQQRSSGPAARAASALPSIRVAGACASLLEGSPLSTAAHRPICTTRVIAQRKITSDANEALLAQQMLDFMTLAEEKEGDTGGDNDAGDDGLKSELPVTGVVLDVKNNIASISGLRHATIGSVVSIHGEPEGQGGRDSDEPLCRGVVLFLEKKVAHVALFSDRHQSQSVQSVRLGMDAMLESKQLEIAGGLAKFAGKAVDPLGEPIELVYSSEGDAAKADDTASTDRISLAWGSKTVPRLMQRGPLKEPLETGILAIDCFKPLAFGHRFGILGPRNSGKTRMTLDIIAHQVKTSLAAGNEPPHFVYVCVGKPQTRVQQILQYLEQTDALPYTTIVSADERDSLIKQYLAPFSGCAIAEYFMKANKSRKSVVVYDDMATHTVVVESLVQTMKLPKISQLSLSAHAVLMERSAQLVDAMGVNQSLTTFALADAPDSSTGEVTEFQQKMTSIVDDAVGLESQLARQRVYPPVDVLTPGTSIRGPPFQSVALWKSMTKLRSLVNNASYTKSNVDVAKKLGLEVEPEDLEVLELQELVRQFFVQTPLRTVSRVEKEIGVFFLTTLQVRRVPAPNQFQLWDFVHDIVAQLNAESPELVHLIETHSRDQQWPAYVEEELTTAFTQALNRLRKEHQQKRQQQIKRRTR</sequence>
<accession>K3X5J9</accession>
<dbReference type="Gene3D" id="2.40.30.20">
    <property type="match status" value="1"/>
</dbReference>
<dbReference type="STRING" id="431595.K3X5J9"/>
<dbReference type="EnsemblProtists" id="PYU1_T012498">
    <property type="protein sequence ID" value="PYU1_T012498"/>
    <property type="gene ID" value="PYU1_G012472"/>
</dbReference>
<reference evidence="8" key="1">
    <citation type="journal article" date="2010" name="Genome Biol.">
        <title>Genome sequence of the necrotrophic plant pathogen Pythium ultimum reveals original pathogenicity mechanisms and effector repertoire.</title>
        <authorList>
            <person name="Levesque C.A."/>
            <person name="Brouwer H."/>
            <person name="Cano L."/>
            <person name="Hamilton J.P."/>
            <person name="Holt C."/>
            <person name="Huitema E."/>
            <person name="Raffaele S."/>
            <person name="Robideau G.P."/>
            <person name="Thines M."/>
            <person name="Win J."/>
            <person name="Zerillo M.M."/>
            <person name="Beakes G.W."/>
            <person name="Boore J.L."/>
            <person name="Busam D."/>
            <person name="Dumas B."/>
            <person name="Ferriera S."/>
            <person name="Fuerstenberg S.I."/>
            <person name="Gachon C.M."/>
            <person name="Gaulin E."/>
            <person name="Govers F."/>
            <person name="Grenville-Briggs L."/>
            <person name="Horner N."/>
            <person name="Hostetler J."/>
            <person name="Jiang R.H."/>
            <person name="Johnson J."/>
            <person name="Krajaejun T."/>
            <person name="Lin H."/>
            <person name="Meijer H.J."/>
            <person name="Moore B."/>
            <person name="Morris P."/>
            <person name="Phuntmart V."/>
            <person name="Puiu D."/>
            <person name="Shetty J."/>
            <person name="Stajich J.E."/>
            <person name="Tripathy S."/>
            <person name="Wawra S."/>
            <person name="van West P."/>
            <person name="Whitty B.R."/>
            <person name="Coutinho P.M."/>
            <person name="Henrissat B."/>
            <person name="Martin F."/>
            <person name="Thomas P.D."/>
            <person name="Tyler B.M."/>
            <person name="De Vries R.P."/>
            <person name="Kamoun S."/>
            <person name="Yandell M."/>
            <person name="Tisserat N."/>
            <person name="Buell C.R."/>
        </authorList>
    </citation>
    <scope>NUCLEOTIDE SEQUENCE</scope>
    <source>
        <strain evidence="8">DAOM:BR144</strain>
    </source>
</reference>
<dbReference type="GO" id="GO:0046933">
    <property type="term" value="F:proton-transporting ATP synthase activity, rotational mechanism"/>
    <property type="evidence" value="ECO:0007669"/>
    <property type="project" value="InterPro"/>
</dbReference>
<evidence type="ECO:0000256" key="2">
    <source>
        <dbReference type="ARBA" id="ARBA00022448"/>
    </source>
</evidence>
<dbReference type="SUPFAM" id="SSF52540">
    <property type="entry name" value="P-loop containing nucleoside triphosphate hydrolases"/>
    <property type="match status" value="1"/>
</dbReference>
<reference evidence="7" key="3">
    <citation type="submission" date="2015-02" db="UniProtKB">
        <authorList>
            <consortium name="EnsemblProtists"/>
        </authorList>
    </citation>
    <scope>IDENTIFICATION</scope>
    <source>
        <strain evidence="7">DAOM BR144</strain>
    </source>
</reference>
<organism evidence="7 8">
    <name type="scientific">Globisporangium ultimum (strain ATCC 200006 / CBS 805.95 / DAOM BR144)</name>
    <name type="common">Pythium ultimum</name>
    <dbReference type="NCBI Taxonomy" id="431595"/>
    <lineage>
        <taxon>Eukaryota</taxon>
        <taxon>Sar</taxon>
        <taxon>Stramenopiles</taxon>
        <taxon>Oomycota</taxon>
        <taxon>Peronosporomycetes</taxon>
        <taxon>Pythiales</taxon>
        <taxon>Pythiaceae</taxon>
        <taxon>Globisporangium</taxon>
    </lineage>
</organism>
<feature type="domain" description="ATPase F1/V1/A1 complex alpha/beta subunit nucleotide-binding" evidence="6">
    <location>
        <begin position="270"/>
        <end position="489"/>
    </location>
</feature>
<dbReference type="VEuPathDB" id="FungiDB:PYU1_G012472"/>
<proteinExistence type="inferred from homology"/>
<evidence type="ECO:0000313" key="7">
    <source>
        <dbReference type="EnsemblProtists" id="PYU1_T012498"/>
    </source>
</evidence>
<dbReference type="Proteomes" id="UP000019132">
    <property type="component" value="Unassembled WGS sequence"/>
</dbReference>
<dbReference type="InterPro" id="IPR005294">
    <property type="entry name" value="ATP_synth_F1_asu"/>
</dbReference>
<dbReference type="HOGENOM" id="CLU_027309_0_0_1"/>
<dbReference type="Gene3D" id="3.40.50.300">
    <property type="entry name" value="P-loop containing nucleotide triphosphate hydrolases"/>
    <property type="match status" value="1"/>
</dbReference>
<keyword evidence="4" id="KW-0067">ATP-binding</keyword>
<comment type="similarity">
    <text evidence="1">Belongs to the ATPase alpha/beta chains family.</text>
</comment>
<dbReference type="FunCoup" id="K3X5J9">
    <property type="interactions" value="198"/>
</dbReference>
<keyword evidence="8" id="KW-1185">Reference proteome</keyword>
<dbReference type="Pfam" id="PF00006">
    <property type="entry name" value="ATP-synt_ab"/>
    <property type="match status" value="1"/>
</dbReference>
<dbReference type="PANTHER" id="PTHR48082">
    <property type="entry name" value="ATP SYNTHASE SUBUNIT ALPHA, MITOCHONDRIAL"/>
    <property type="match status" value="1"/>
</dbReference>
<dbReference type="AlphaFoldDB" id="K3X5J9"/>
<evidence type="ECO:0000313" key="8">
    <source>
        <dbReference type="Proteomes" id="UP000019132"/>
    </source>
</evidence>
<dbReference type="GO" id="GO:0043531">
    <property type="term" value="F:ADP binding"/>
    <property type="evidence" value="ECO:0007669"/>
    <property type="project" value="TreeGrafter"/>
</dbReference>
<name>K3X5J9_GLOUD</name>
<dbReference type="eggNOG" id="KOG1353">
    <property type="taxonomic scope" value="Eukaryota"/>
</dbReference>
<protein>
    <recommendedName>
        <fullName evidence="6">ATPase F1/V1/A1 complex alpha/beta subunit nucleotide-binding domain-containing protein</fullName>
    </recommendedName>
</protein>
<dbReference type="OMA" id="DCLHPMA"/>
<keyword evidence="5" id="KW-0406">Ion transport</keyword>
<dbReference type="PANTHER" id="PTHR48082:SF2">
    <property type="entry name" value="ATP SYNTHASE SUBUNIT ALPHA, MITOCHONDRIAL"/>
    <property type="match status" value="1"/>
</dbReference>
<evidence type="ECO:0000256" key="5">
    <source>
        <dbReference type="ARBA" id="ARBA00023065"/>
    </source>
</evidence>
<dbReference type="InterPro" id="IPR023366">
    <property type="entry name" value="ATP_synth_asu-like_sf"/>
</dbReference>
<evidence type="ECO:0000259" key="6">
    <source>
        <dbReference type="Pfam" id="PF00006"/>
    </source>
</evidence>
<dbReference type="InParanoid" id="K3X5J9"/>